<gene>
    <name evidence="8" type="primary">rnz</name>
    <name evidence="9" type="ORF">FF125_06530</name>
</gene>
<dbReference type="RefSeq" id="WP_138952439.1">
    <property type="nucleotide sequence ID" value="NZ_CP040749.1"/>
</dbReference>
<keyword evidence="3 8" id="KW-0540">Nuclease</keyword>
<dbReference type="Gene3D" id="3.60.15.10">
    <property type="entry name" value="Ribonuclease Z/Hydroxyacylglutathione hydrolase-like"/>
    <property type="match status" value="1"/>
</dbReference>
<evidence type="ECO:0000256" key="8">
    <source>
        <dbReference type="HAMAP-Rule" id="MF_01818"/>
    </source>
</evidence>
<evidence type="ECO:0000256" key="1">
    <source>
        <dbReference type="ARBA" id="ARBA00011738"/>
    </source>
</evidence>
<keyword evidence="4 8" id="KW-0479">Metal-binding</keyword>
<dbReference type="SUPFAM" id="SSF56281">
    <property type="entry name" value="Metallo-hydrolase/oxidoreductase"/>
    <property type="match status" value="1"/>
</dbReference>
<feature type="binding site" evidence="8">
    <location>
        <position position="60"/>
    </location>
    <ligand>
        <name>Zn(2+)</name>
        <dbReference type="ChEBI" id="CHEBI:29105"/>
        <label>1</label>
        <note>catalytic</note>
    </ligand>
</feature>
<keyword evidence="5 8" id="KW-0255">Endonuclease</keyword>
<feature type="binding site" evidence="8">
    <location>
        <position position="65"/>
    </location>
    <ligand>
        <name>Zn(2+)</name>
        <dbReference type="ChEBI" id="CHEBI:29105"/>
        <label>2</label>
        <note>catalytic</note>
    </ligand>
</feature>
<name>A0A5B7TX92_9FLAO</name>
<accession>A0A5B7TX92</accession>
<sequence>MSLTILGCHSATPRTFAHPTSQYLEINNRRFLIDCGEGTQVQLRKYKIKFSTIGHIFISHLHGDHFFGLIGLISTFGLLNRKNDLHIYAPTGLKEIIMLQLKTSNSWPQFEIIFHELNSPNSELIFEDDKMEVYTIPLEHRVYTNGYLFKEKVGERKLNMNAIKKHSEIEICDYQNLKYGKDFVKADGQVITNEQLTFNPNKPLSYAFCSDTVYKPEITSIIKKVDLLYHESTFLKDRQETAVRTKHSTAEEAAKIAKEAKVGQLILGHYSSRYEDLNLFKEEAETVFDNVTLAKEGKTIKIDSKIPDELIIAHQN</sequence>
<dbReference type="AlphaFoldDB" id="A0A5B7TX92"/>
<comment type="catalytic activity">
    <reaction evidence="8">
        <text>Endonucleolytic cleavage of RNA, removing extra 3' nucleotides from tRNA precursor, generating 3' termini of tRNAs. A 3'-hydroxy group is left at the tRNA terminus and a 5'-phosphoryl group is left at the trailer molecule.</text>
        <dbReference type="EC" id="3.1.26.11"/>
    </reaction>
</comment>
<evidence type="ECO:0000256" key="6">
    <source>
        <dbReference type="ARBA" id="ARBA00022801"/>
    </source>
</evidence>
<evidence type="ECO:0000256" key="2">
    <source>
        <dbReference type="ARBA" id="ARBA00022694"/>
    </source>
</evidence>
<reference evidence="9 10" key="1">
    <citation type="submission" date="2019-05" db="EMBL/GenBank/DDBJ databases">
        <title>Algicella ahnfeltiae gen. nov., sp. nov., a novel marine bacterium of the family Flavobacteriaceae isolated from a red alga.</title>
        <authorList>
            <person name="Nedashkovskaya O.I."/>
            <person name="Kukhlevskiy A.D."/>
            <person name="Kim S.-G."/>
            <person name="Zhukova N.V."/>
            <person name="Mikhailov V.V."/>
        </authorList>
    </citation>
    <scope>NUCLEOTIDE SEQUENCE [LARGE SCALE GENOMIC DNA]</scope>
    <source>
        <strain evidence="9 10">10Alg115</strain>
    </source>
</reference>
<dbReference type="PANTHER" id="PTHR46018:SF2">
    <property type="entry name" value="ZINC PHOSPHODIESTERASE ELAC PROTEIN 1"/>
    <property type="match status" value="1"/>
</dbReference>
<comment type="function">
    <text evidence="8">Zinc phosphodiesterase, which displays some tRNA 3'-processing endonuclease activity. Probably involved in tRNA maturation, by removing a 3'-trailer from precursor tRNA.</text>
</comment>
<dbReference type="CDD" id="cd07717">
    <property type="entry name" value="RNaseZ_ZiPD-like_MBL-fold"/>
    <property type="match status" value="1"/>
</dbReference>
<feature type="binding site" evidence="8">
    <location>
        <position position="269"/>
    </location>
    <ligand>
        <name>Zn(2+)</name>
        <dbReference type="ChEBI" id="CHEBI:29105"/>
        <label>2</label>
        <note>catalytic</note>
    </ligand>
</feature>
<feature type="active site" description="Proton acceptor" evidence="8">
    <location>
        <position position="64"/>
    </location>
</feature>
<proteinExistence type="inferred from homology"/>
<dbReference type="GO" id="GO:0008270">
    <property type="term" value="F:zinc ion binding"/>
    <property type="evidence" value="ECO:0007669"/>
    <property type="project" value="UniProtKB-UniRule"/>
</dbReference>
<dbReference type="NCBIfam" id="TIGR02651">
    <property type="entry name" value="RNase_Z"/>
    <property type="match status" value="1"/>
</dbReference>
<dbReference type="OrthoDB" id="9800940at2"/>
<dbReference type="Pfam" id="PF23023">
    <property type="entry name" value="Anti-Pycsar_Apyc1"/>
    <property type="match status" value="1"/>
</dbReference>
<comment type="similarity">
    <text evidence="8">Belongs to the RNase Z family.</text>
</comment>
<feature type="binding site" evidence="8">
    <location>
        <position position="62"/>
    </location>
    <ligand>
        <name>Zn(2+)</name>
        <dbReference type="ChEBI" id="CHEBI:29105"/>
        <label>1</label>
        <note>catalytic</note>
    </ligand>
</feature>
<feature type="binding site" evidence="8">
    <location>
        <position position="64"/>
    </location>
    <ligand>
        <name>Zn(2+)</name>
        <dbReference type="ChEBI" id="CHEBI:29105"/>
        <label>2</label>
        <note>catalytic</note>
    </ligand>
</feature>
<feature type="binding site" evidence="8">
    <location>
        <position position="140"/>
    </location>
    <ligand>
        <name>Zn(2+)</name>
        <dbReference type="ChEBI" id="CHEBI:29105"/>
        <label>1</label>
        <note>catalytic</note>
    </ligand>
</feature>
<dbReference type="PANTHER" id="PTHR46018">
    <property type="entry name" value="ZINC PHOSPHODIESTERASE ELAC PROTEIN 1"/>
    <property type="match status" value="1"/>
</dbReference>
<evidence type="ECO:0000256" key="7">
    <source>
        <dbReference type="ARBA" id="ARBA00022833"/>
    </source>
</evidence>
<dbReference type="EMBL" id="CP040749">
    <property type="protein sequence ID" value="QCX41010.1"/>
    <property type="molecule type" value="Genomic_DNA"/>
</dbReference>
<dbReference type="GO" id="GO:0042781">
    <property type="term" value="F:3'-tRNA processing endoribonuclease activity"/>
    <property type="evidence" value="ECO:0007669"/>
    <property type="project" value="UniProtKB-UniRule"/>
</dbReference>
<keyword evidence="7 8" id="KW-0862">Zinc</keyword>
<evidence type="ECO:0000256" key="5">
    <source>
        <dbReference type="ARBA" id="ARBA00022759"/>
    </source>
</evidence>
<dbReference type="InterPro" id="IPR013471">
    <property type="entry name" value="RNase_Z/BN"/>
</dbReference>
<dbReference type="Proteomes" id="UP000306229">
    <property type="component" value="Chromosome"/>
</dbReference>
<keyword evidence="2 8" id="KW-0819">tRNA processing</keyword>
<keyword evidence="10" id="KW-1185">Reference proteome</keyword>
<dbReference type="InterPro" id="IPR036866">
    <property type="entry name" value="RibonucZ/Hydroxyglut_hydro"/>
</dbReference>
<dbReference type="EC" id="3.1.26.11" evidence="8"/>
<keyword evidence="6 8" id="KW-0378">Hydrolase</keyword>
<feature type="binding site" evidence="8">
    <location>
        <position position="211"/>
    </location>
    <ligand>
        <name>Zn(2+)</name>
        <dbReference type="ChEBI" id="CHEBI:29105"/>
        <label>2</label>
        <note>catalytic</note>
    </ligand>
</feature>
<dbReference type="NCBIfam" id="NF000801">
    <property type="entry name" value="PRK00055.1-3"/>
    <property type="match status" value="1"/>
</dbReference>
<evidence type="ECO:0000256" key="3">
    <source>
        <dbReference type="ARBA" id="ARBA00022722"/>
    </source>
</evidence>
<dbReference type="KEGG" id="fbe:FF125_06530"/>
<feature type="binding site" evidence="8">
    <location>
        <position position="211"/>
    </location>
    <ligand>
        <name>Zn(2+)</name>
        <dbReference type="ChEBI" id="CHEBI:29105"/>
        <label>1</label>
        <note>catalytic</note>
    </ligand>
</feature>
<evidence type="ECO:0000313" key="10">
    <source>
        <dbReference type="Proteomes" id="UP000306229"/>
    </source>
</evidence>
<organism evidence="9 10">
    <name type="scientific">Aureibaculum algae</name>
    <dbReference type="NCBI Taxonomy" id="2584122"/>
    <lineage>
        <taxon>Bacteria</taxon>
        <taxon>Pseudomonadati</taxon>
        <taxon>Bacteroidota</taxon>
        <taxon>Flavobacteriia</taxon>
        <taxon>Flavobacteriales</taxon>
        <taxon>Flavobacteriaceae</taxon>
        <taxon>Aureibaculum</taxon>
    </lineage>
</organism>
<protein>
    <recommendedName>
        <fullName evidence="8">Ribonuclease Z</fullName>
        <shortName evidence="8">RNase Z</shortName>
        <ecNumber evidence="8">3.1.26.11</ecNumber>
    </recommendedName>
    <alternativeName>
        <fullName evidence="8">tRNA 3 endonuclease</fullName>
    </alternativeName>
    <alternativeName>
        <fullName evidence="8">tRNase Z</fullName>
    </alternativeName>
</protein>
<dbReference type="HAMAP" id="MF_01818">
    <property type="entry name" value="RNase_Z_BN"/>
    <property type="match status" value="1"/>
</dbReference>
<comment type="subunit">
    <text evidence="1 8">Homodimer.</text>
</comment>
<evidence type="ECO:0000313" key="9">
    <source>
        <dbReference type="EMBL" id="QCX41010.1"/>
    </source>
</evidence>
<comment type="cofactor">
    <cofactor evidence="8">
        <name>Zn(2+)</name>
        <dbReference type="ChEBI" id="CHEBI:29105"/>
    </cofactor>
    <text evidence="8">Binds 2 Zn(2+) ions.</text>
</comment>
<evidence type="ECO:0000256" key="4">
    <source>
        <dbReference type="ARBA" id="ARBA00022723"/>
    </source>
</evidence>